<dbReference type="InterPro" id="IPR025201">
    <property type="entry name" value="KdpD_TM"/>
</dbReference>
<keyword evidence="12 13" id="KW-0472">Membrane</keyword>
<keyword evidence="7" id="KW-0547">Nucleotide-binding</keyword>
<evidence type="ECO:0000313" key="15">
    <source>
        <dbReference type="EMBL" id="AOO65611.1"/>
    </source>
</evidence>
<proteinExistence type="predicted"/>
<evidence type="ECO:0000256" key="6">
    <source>
        <dbReference type="ARBA" id="ARBA00022692"/>
    </source>
</evidence>
<dbReference type="STRING" id="1193502.SHALO_1840"/>
<keyword evidence="11" id="KW-0902">Two-component regulatory system</keyword>
<dbReference type="SMART" id="SM00387">
    <property type="entry name" value="HATPase_c"/>
    <property type="match status" value="1"/>
</dbReference>
<dbReference type="InterPro" id="IPR038318">
    <property type="entry name" value="KdpD_sf"/>
</dbReference>
<dbReference type="EMBL" id="CP017111">
    <property type="protein sequence ID" value="AOO65611.1"/>
    <property type="molecule type" value="Genomic_DNA"/>
</dbReference>
<dbReference type="SUPFAM" id="SSF55874">
    <property type="entry name" value="ATPase domain of HSP90 chaperone/DNA topoisomerase II/histidine kinase"/>
    <property type="match status" value="1"/>
</dbReference>
<dbReference type="RefSeq" id="WP_069478270.1">
    <property type="nucleotide sequence ID" value="NZ_CP017111.1"/>
</dbReference>
<keyword evidence="10 13" id="KW-1133">Transmembrane helix</keyword>
<keyword evidence="9" id="KW-0067">ATP-binding</keyword>
<dbReference type="InterPro" id="IPR036097">
    <property type="entry name" value="HisK_dim/P_sf"/>
</dbReference>
<evidence type="ECO:0000256" key="10">
    <source>
        <dbReference type="ARBA" id="ARBA00022989"/>
    </source>
</evidence>
<name>A0A1D7TKU9_9BACT</name>
<dbReference type="GO" id="GO:0005524">
    <property type="term" value="F:ATP binding"/>
    <property type="evidence" value="ECO:0007669"/>
    <property type="project" value="UniProtKB-KW"/>
</dbReference>
<gene>
    <name evidence="15" type="ORF">SHALO_1840</name>
</gene>
<dbReference type="Gene3D" id="3.30.565.10">
    <property type="entry name" value="Histidine kinase-like ATPase, C-terminal domain"/>
    <property type="match status" value="1"/>
</dbReference>
<dbReference type="PRINTS" id="PR00344">
    <property type="entry name" value="BCTRLSENSOR"/>
</dbReference>
<dbReference type="InterPro" id="IPR036890">
    <property type="entry name" value="HATPase_C_sf"/>
</dbReference>
<reference evidence="16" key="1">
    <citation type="submission" date="2016-08" db="EMBL/GenBank/DDBJ databases">
        <title>Complete genome sequence of the organohalide-respiring Epsilonproteobacterium Sulfurospirillum halorespirans.</title>
        <authorList>
            <person name="Goris T."/>
            <person name="Zimmermann J."/>
            <person name="Schenz B."/>
            <person name="Lemos M."/>
            <person name="Hackermueller J."/>
            <person name="Diekert G."/>
        </authorList>
    </citation>
    <scope>NUCLEOTIDE SEQUENCE [LARGE SCALE GENOMIC DNA]</scope>
    <source>
        <strain>DSM 13726</strain>
        <strain evidence="16">PCE-M2</strain>
    </source>
</reference>
<evidence type="ECO:0000256" key="13">
    <source>
        <dbReference type="SAM" id="Phobius"/>
    </source>
</evidence>
<evidence type="ECO:0000256" key="1">
    <source>
        <dbReference type="ARBA" id="ARBA00000085"/>
    </source>
</evidence>
<evidence type="ECO:0000256" key="4">
    <source>
        <dbReference type="ARBA" id="ARBA00022553"/>
    </source>
</evidence>
<dbReference type="Gene3D" id="1.10.287.130">
    <property type="match status" value="1"/>
</dbReference>
<evidence type="ECO:0000256" key="3">
    <source>
        <dbReference type="ARBA" id="ARBA00012438"/>
    </source>
</evidence>
<sequence>MFHRYNYILTALVVLGVITLISVVFQDYLELVNIALIHLIPIIFVALRGNFSATALIAFIAILLFNVLYVPPVYSFSVHDAIYLWSFAIFLLVGYIITAQAKKIQTNEIRDILLNTLSHDLKTPLSSILGSITLLLEDRKMSEETQNTLLQEIKNGSDRMNRLINNLLDNARLKDKHLELKMEWCDLEDILGVALQDFDEAQIQRSLRLHVDAKLELFWGDYNLLVRLFANLLDNAFKYSNQTKQISVTITQEQKGVIIAFFNESNPLKEHNLETIFDKFYRLENANDISGSGIGLFICQSIVAAHHGKIKAYNHENGVCFEITLPRLKQLSALQKEAE</sequence>
<dbReference type="InterPro" id="IPR005467">
    <property type="entry name" value="His_kinase_dom"/>
</dbReference>
<evidence type="ECO:0000256" key="9">
    <source>
        <dbReference type="ARBA" id="ARBA00022840"/>
    </source>
</evidence>
<dbReference type="InterPro" id="IPR003661">
    <property type="entry name" value="HisK_dim/P_dom"/>
</dbReference>
<evidence type="ECO:0000313" key="16">
    <source>
        <dbReference type="Proteomes" id="UP000094609"/>
    </source>
</evidence>
<dbReference type="KEGG" id="shal:SHALO_1840"/>
<feature type="transmembrane region" description="Helical" evidence="13">
    <location>
        <begin position="82"/>
        <end position="101"/>
    </location>
</feature>
<comment type="subcellular location">
    <subcellularLocation>
        <location evidence="2">Membrane</location>
        <topology evidence="2">Multi-pass membrane protein</topology>
    </subcellularLocation>
</comment>
<evidence type="ECO:0000256" key="11">
    <source>
        <dbReference type="ARBA" id="ARBA00023012"/>
    </source>
</evidence>
<evidence type="ECO:0000256" key="12">
    <source>
        <dbReference type="ARBA" id="ARBA00023136"/>
    </source>
</evidence>
<dbReference type="SMART" id="SM00388">
    <property type="entry name" value="HisKA"/>
    <property type="match status" value="1"/>
</dbReference>
<dbReference type="EC" id="2.7.13.3" evidence="3"/>
<dbReference type="GO" id="GO:0005886">
    <property type="term" value="C:plasma membrane"/>
    <property type="evidence" value="ECO:0007669"/>
    <property type="project" value="TreeGrafter"/>
</dbReference>
<dbReference type="Proteomes" id="UP000094609">
    <property type="component" value="Chromosome"/>
</dbReference>
<feature type="domain" description="Histidine kinase" evidence="14">
    <location>
        <begin position="116"/>
        <end position="329"/>
    </location>
</feature>
<evidence type="ECO:0000256" key="5">
    <source>
        <dbReference type="ARBA" id="ARBA00022679"/>
    </source>
</evidence>
<comment type="catalytic activity">
    <reaction evidence="1">
        <text>ATP + protein L-histidine = ADP + protein N-phospho-L-histidine.</text>
        <dbReference type="EC" id="2.7.13.3"/>
    </reaction>
</comment>
<feature type="transmembrane region" description="Helical" evidence="13">
    <location>
        <begin position="31"/>
        <end position="47"/>
    </location>
</feature>
<dbReference type="CDD" id="cd00082">
    <property type="entry name" value="HisKA"/>
    <property type="match status" value="1"/>
</dbReference>
<accession>A0A1D7TKU9</accession>
<protein>
    <recommendedName>
        <fullName evidence="3">histidine kinase</fullName>
        <ecNumber evidence="3">2.7.13.3</ecNumber>
    </recommendedName>
</protein>
<dbReference type="AlphaFoldDB" id="A0A1D7TKU9"/>
<dbReference type="GO" id="GO:0000155">
    <property type="term" value="F:phosphorelay sensor kinase activity"/>
    <property type="evidence" value="ECO:0007669"/>
    <property type="project" value="InterPro"/>
</dbReference>
<keyword evidence="8 15" id="KW-0418">Kinase</keyword>
<keyword evidence="4" id="KW-0597">Phosphoprotein</keyword>
<keyword evidence="6 13" id="KW-0812">Transmembrane</keyword>
<dbReference type="PROSITE" id="PS50109">
    <property type="entry name" value="HIS_KIN"/>
    <property type="match status" value="1"/>
</dbReference>
<evidence type="ECO:0000259" key="14">
    <source>
        <dbReference type="PROSITE" id="PS50109"/>
    </source>
</evidence>
<organism evidence="15 16">
    <name type="scientific">Sulfurospirillum halorespirans DSM 13726</name>
    <dbReference type="NCBI Taxonomy" id="1193502"/>
    <lineage>
        <taxon>Bacteria</taxon>
        <taxon>Pseudomonadati</taxon>
        <taxon>Campylobacterota</taxon>
        <taxon>Epsilonproteobacteria</taxon>
        <taxon>Campylobacterales</taxon>
        <taxon>Sulfurospirillaceae</taxon>
        <taxon>Sulfurospirillum</taxon>
    </lineage>
</organism>
<dbReference type="PANTHER" id="PTHR45569:SF1">
    <property type="entry name" value="SENSOR PROTEIN KDPD"/>
    <property type="match status" value="1"/>
</dbReference>
<evidence type="ECO:0000256" key="2">
    <source>
        <dbReference type="ARBA" id="ARBA00004141"/>
    </source>
</evidence>
<dbReference type="SUPFAM" id="SSF47384">
    <property type="entry name" value="Homodimeric domain of signal transducing histidine kinase"/>
    <property type="match status" value="1"/>
</dbReference>
<evidence type="ECO:0000256" key="7">
    <source>
        <dbReference type="ARBA" id="ARBA00022741"/>
    </source>
</evidence>
<dbReference type="PANTHER" id="PTHR45569">
    <property type="entry name" value="SENSOR PROTEIN KDPD"/>
    <property type="match status" value="1"/>
</dbReference>
<dbReference type="InterPro" id="IPR004358">
    <property type="entry name" value="Sig_transdc_His_kin-like_C"/>
</dbReference>
<feature type="transmembrane region" description="Helical" evidence="13">
    <location>
        <begin position="7"/>
        <end position="25"/>
    </location>
</feature>
<dbReference type="InterPro" id="IPR052023">
    <property type="entry name" value="Histidine_kinase_KdpD"/>
</dbReference>
<evidence type="ECO:0000256" key="8">
    <source>
        <dbReference type="ARBA" id="ARBA00022777"/>
    </source>
</evidence>
<dbReference type="Pfam" id="PF13493">
    <property type="entry name" value="DUF4118"/>
    <property type="match status" value="1"/>
</dbReference>
<dbReference type="Pfam" id="PF02518">
    <property type="entry name" value="HATPase_c"/>
    <property type="match status" value="1"/>
</dbReference>
<dbReference type="InterPro" id="IPR003594">
    <property type="entry name" value="HATPase_dom"/>
</dbReference>
<keyword evidence="5" id="KW-0808">Transferase</keyword>
<dbReference type="Pfam" id="PF00512">
    <property type="entry name" value="HisKA"/>
    <property type="match status" value="1"/>
</dbReference>
<dbReference type="PATRIC" id="fig|1193502.14.peg.1869"/>
<feature type="transmembrane region" description="Helical" evidence="13">
    <location>
        <begin position="54"/>
        <end position="76"/>
    </location>
</feature>
<dbReference type="Gene3D" id="1.20.120.620">
    <property type="entry name" value="Backbone structure of the membrane domain of e. Coli histidine kinase receptor kdpd"/>
    <property type="match status" value="1"/>
</dbReference>
<keyword evidence="16" id="KW-1185">Reference proteome</keyword>